<dbReference type="Proteomes" id="UP000281726">
    <property type="component" value="Unassembled WGS sequence"/>
</dbReference>
<dbReference type="OrthoDB" id="3659750at2"/>
<dbReference type="AlphaFoldDB" id="A0A3A9ZAK0"/>
<reference evidence="1 2" key="1">
    <citation type="journal article" date="2004" name="Syst. Appl. Microbiol.">
        <title>Cryptoendolithic actinomycetes from antarctic sandstone rock samples: Micromonospora endolithica sp. nov. and two isolates related to Micromonospora coerulea Jensen 1932.</title>
        <authorList>
            <person name="Hirsch P."/>
            <person name="Mevs U."/>
            <person name="Kroppenstedt R.M."/>
            <person name="Schumann P."/>
            <person name="Stackebrandt E."/>
        </authorList>
    </citation>
    <scope>NUCLEOTIDE SEQUENCE [LARGE SCALE GENOMIC DNA]</scope>
    <source>
        <strain evidence="1 2">JCM 12677</strain>
    </source>
</reference>
<dbReference type="SUPFAM" id="SSF53901">
    <property type="entry name" value="Thiolase-like"/>
    <property type="match status" value="1"/>
</dbReference>
<dbReference type="GO" id="GO:0016746">
    <property type="term" value="F:acyltransferase activity"/>
    <property type="evidence" value="ECO:0007669"/>
    <property type="project" value="UniProtKB-KW"/>
</dbReference>
<evidence type="ECO:0000313" key="1">
    <source>
        <dbReference type="EMBL" id="RKN45343.1"/>
    </source>
</evidence>
<dbReference type="PANTHER" id="PTHR34069:SF2">
    <property type="entry name" value="BETA-KETOACYL-[ACYL-CARRIER-PROTEIN] SYNTHASE III"/>
    <property type="match status" value="1"/>
</dbReference>
<evidence type="ECO:0000313" key="2">
    <source>
        <dbReference type="Proteomes" id="UP000281726"/>
    </source>
</evidence>
<dbReference type="InterPro" id="IPR016039">
    <property type="entry name" value="Thiolase-like"/>
</dbReference>
<dbReference type="GO" id="GO:0044550">
    <property type="term" value="P:secondary metabolite biosynthetic process"/>
    <property type="evidence" value="ECO:0007669"/>
    <property type="project" value="TreeGrafter"/>
</dbReference>
<gene>
    <name evidence="1" type="ORF">D7223_17140</name>
</gene>
<protein>
    <submittedName>
        <fullName evidence="1">3-oxoacyl-ACP synthase</fullName>
    </submittedName>
</protein>
<sequence>MTTPIWLGPVSVHLPAETVAVAALPEVAALPAARRDHVLSLGIDEIRCLRDHDGRPGPGAEVDLAAAAAQEALNRAGLAAEDVDALILVQGRAPRYLLASEATRLQARLGAIRATTLSVGDLGCVSVSAALDVGVALLRGRPAWRHVLVAMGAVAATEGRYRPPMTVLGDAGAAVLLGREPGRWGWLDHAQRSDGSYADLFHIDYRDVPARHWRETCADEPTYSFRLAMESRSRLRDLNREVLAARGLTPDRLDAVLMQNLSRGAFAFWQGALGVTIGDACPTNLARYGHLGPIDVLANLDDTAATVATGGHVLVMNSSPVAAWSSALLVRGTDPR</sequence>
<comment type="caution">
    <text evidence="1">The sequence shown here is derived from an EMBL/GenBank/DDBJ whole genome shotgun (WGS) entry which is preliminary data.</text>
</comment>
<dbReference type="Gene3D" id="3.40.47.10">
    <property type="match status" value="2"/>
</dbReference>
<keyword evidence="2" id="KW-1185">Reference proteome</keyword>
<organism evidence="1 2">
    <name type="scientific">Micromonospora endolithica</name>
    <dbReference type="NCBI Taxonomy" id="230091"/>
    <lineage>
        <taxon>Bacteria</taxon>
        <taxon>Bacillati</taxon>
        <taxon>Actinomycetota</taxon>
        <taxon>Actinomycetes</taxon>
        <taxon>Micromonosporales</taxon>
        <taxon>Micromonosporaceae</taxon>
        <taxon>Micromonospora</taxon>
    </lineage>
</organism>
<name>A0A3A9ZAK0_9ACTN</name>
<dbReference type="EMBL" id="RBAK01000006">
    <property type="protein sequence ID" value="RKN45343.1"/>
    <property type="molecule type" value="Genomic_DNA"/>
</dbReference>
<accession>A0A3A9ZAK0</accession>
<proteinExistence type="predicted"/>
<dbReference type="RefSeq" id="WP_120729407.1">
    <property type="nucleotide sequence ID" value="NZ_RBAK01000006.1"/>
</dbReference>
<dbReference type="PANTHER" id="PTHR34069">
    <property type="entry name" value="3-OXOACYL-[ACYL-CARRIER-PROTEIN] SYNTHASE 3"/>
    <property type="match status" value="1"/>
</dbReference>